<accession>A0A8D8TSF8</accession>
<evidence type="ECO:0000256" key="1">
    <source>
        <dbReference type="SAM" id="MobiDB-lite"/>
    </source>
</evidence>
<dbReference type="EMBL" id="HBUF01316923">
    <property type="protein sequence ID" value="CAG6694206.1"/>
    <property type="molecule type" value="Transcribed_RNA"/>
</dbReference>
<feature type="compositionally biased region" description="Polar residues" evidence="1">
    <location>
        <begin position="29"/>
        <end position="44"/>
    </location>
</feature>
<organism evidence="2">
    <name type="scientific">Cacopsylla melanoneura</name>
    <dbReference type="NCBI Taxonomy" id="428564"/>
    <lineage>
        <taxon>Eukaryota</taxon>
        <taxon>Metazoa</taxon>
        <taxon>Ecdysozoa</taxon>
        <taxon>Arthropoda</taxon>
        <taxon>Hexapoda</taxon>
        <taxon>Insecta</taxon>
        <taxon>Pterygota</taxon>
        <taxon>Neoptera</taxon>
        <taxon>Paraneoptera</taxon>
        <taxon>Hemiptera</taxon>
        <taxon>Sternorrhyncha</taxon>
        <taxon>Psylloidea</taxon>
        <taxon>Psyllidae</taxon>
        <taxon>Psyllinae</taxon>
        <taxon>Cacopsylla</taxon>
    </lineage>
</organism>
<name>A0A8D8TSF8_9HEMI</name>
<sequence>MADHKSSSLQSWPYYGRSESSLPKSRSSQLHQESSNQGNSNGRIVQNPKLLQLGQSSVAGNRPDSREFADHIPTVSIFHTLDWVHSGYKMWQYQEIKTLKTLFTKFSKPLNLTMDVSYNSHRVQPEFPKQPF</sequence>
<feature type="compositionally biased region" description="Low complexity" evidence="1">
    <location>
        <begin position="18"/>
        <end position="28"/>
    </location>
</feature>
<feature type="region of interest" description="Disordered" evidence="1">
    <location>
        <begin position="1"/>
        <end position="67"/>
    </location>
</feature>
<proteinExistence type="predicted"/>
<reference evidence="2" key="1">
    <citation type="submission" date="2021-05" db="EMBL/GenBank/DDBJ databases">
        <authorList>
            <person name="Alioto T."/>
            <person name="Alioto T."/>
            <person name="Gomez Garrido J."/>
        </authorList>
    </citation>
    <scope>NUCLEOTIDE SEQUENCE</scope>
</reference>
<protein>
    <submittedName>
        <fullName evidence="2">Uncharacterized protein</fullName>
    </submittedName>
</protein>
<evidence type="ECO:0000313" key="2">
    <source>
        <dbReference type="EMBL" id="CAG6694206.1"/>
    </source>
</evidence>
<dbReference type="AlphaFoldDB" id="A0A8D8TSF8"/>